<keyword evidence="1" id="KW-0472">Membrane</keyword>
<sequence length="266" mass="29126">MEPSQHNQKKDEIPIEKQPNQNAVIYLPKLTKKKVGKGLSSINQVIKKGRPIIFAALVSTLFATIAFTVIDLERVDQAALTEQTNPVAAEAGSAGEMVKIPELTMWVVQAGVFKEAASAETNFRSIIEKMPVIQTSNEDFIALWVGAASEESSAVAIAEKHQSEEVPLYIKQVSNGGAELQISEKDAEWLKSATDFTQSILAQNQNTEALDKLISSPPESELLQELFTSFTTLAEKAGGSEADQERASLQAVEMLWELPQKNEIDQ</sequence>
<dbReference type="EMBL" id="JXRR01000017">
    <property type="protein sequence ID" value="KIL46203.1"/>
    <property type="molecule type" value="Genomic_DNA"/>
</dbReference>
<dbReference type="RefSeq" id="WP_041059819.1">
    <property type="nucleotide sequence ID" value="NZ_JXRR01000017.1"/>
</dbReference>
<dbReference type="Proteomes" id="UP000031972">
    <property type="component" value="Unassembled WGS sequence"/>
</dbReference>
<reference evidence="2 3" key="1">
    <citation type="submission" date="2015-01" db="EMBL/GenBank/DDBJ databases">
        <title>Jeotgalibacillus campisalis genome sequencing.</title>
        <authorList>
            <person name="Goh K.M."/>
            <person name="Chan K.-G."/>
            <person name="Yaakop A.S."/>
            <person name="Ee R."/>
            <person name="Gan H.M."/>
            <person name="Chan C.S."/>
        </authorList>
    </citation>
    <scope>NUCLEOTIDE SEQUENCE [LARGE SCALE GENOMIC DNA]</scope>
    <source>
        <strain evidence="2 3">SF-57</strain>
    </source>
</reference>
<comment type="caution">
    <text evidence="2">The sequence shown here is derived from an EMBL/GenBank/DDBJ whole genome shotgun (WGS) entry which is preliminary data.</text>
</comment>
<evidence type="ECO:0000313" key="2">
    <source>
        <dbReference type="EMBL" id="KIL46203.1"/>
    </source>
</evidence>
<name>A0A0C2VQB1_9BACL</name>
<keyword evidence="1" id="KW-1133">Transmembrane helix</keyword>
<dbReference type="OrthoDB" id="2452434at2"/>
<protein>
    <recommendedName>
        <fullName evidence="4">SPOR domain-containing protein</fullName>
    </recommendedName>
</protein>
<feature type="transmembrane region" description="Helical" evidence="1">
    <location>
        <begin position="52"/>
        <end position="70"/>
    </location>
</feature>
<proteinExistence type="predicted"/>
<keyword evidence="3" id="KW-1185">Reference proteome</keyword>
<keyword evidence="1" id="KW-0812">Transmembrane</keyword>
<accession>A0A0C2VQB1</accession>
<organism evidence="2 3">
    <name type="scientific">Jeotgalibacillus campisalis</name>
    <dbReference type="NCBI Taxonomy" id="220754"/>
    <lineage>
        <taxon>Bacteria</taxon>
        <taxon>Bacillati</taxon>
        <taxon>Bacillota</taxon>
        <taxon>Bacilli</taxon>
        <taxon>Bacillales</taxon>
        <taxon>Caryophanaceae</taxon>
        <taxon>Jeotgalibacillus</taxon>
    </lineage>
</organism>
<gene>
    <name evidence="2" type="ORF">KR50_28780</name>
</gene>
<dbReference type="AlphaFoldDB" id="A0A0C2VQB1"/>
<dbReference type="PATRIC" id="fig|220754.4.peg.2892"/>
<evidence type="ECO:0000256" key="1">
    <source>
        <dbReference type="SAM" id="Phobius"/>
    </source>
</evidence>
<evidence type="ECO:0008006" key="4">
    <source>
        <dbReference type="Google" id="ProtNLM"/>
    </source>
</evidence>
<evidence type="ECO:0000313" key="3">
    <source>
        <dbReference type="Proteomes" id="UP000031972"/>
    </source>
</evidence>